<dbReference type="EMBL" id="JBHUFA010000001">
    <property type="protein sequence ID" value="MFD1695282.1"/>
    <property type="molecule type" value="Genomic_DNA"/>
</dbReference>
<dbReference type="HAMAP" id="MF_00155">
    <property type="entry name" value="CtaG"/>
    <property type="match status" value="1"/>
</dbReference>
<keyword evidence="6 10" id="KW-0735">Signal-anchor</keyword>
<dbReference type="Pfam" id="PF04442">
    <property type="entry name" value="CtaG_Cox11"/>
    <property type="match status" value="1"/>
</dbReference>
<comment type="subcellular location">
    <subcellularLocation>
        <location evidence="2 10">Cell inner membrane</location>
        <topology evidence="2 10">Single-pass type II membrane protein</topology>
        <orientation evidence="2 10">Periplasmic side</orientation>
    </subcellularLocation>
</comment>
<evidence type="ECO:0000256" key="10">
    <source>
        <dbReference type="HAMAP-Rule" id="MF_00155"/>
    </source>
</evidence>
<feature type="topological domain" description="Periplasmic" evidence="10">
    <location>
        <begin position="43"/>
        <end position="208"/>
    </location>
</feature>
<dbReference type="PANTHER" id="PTHR21320">
    <property type="entry name" value="CYTOCHROME C OXIDASE ASSEMBLY PROTEIN COX11-RELATED"/>
    <property type="match status" value="1"/>
</dbReference>
<accession>A0ABW4JTZ3</accession>
<evidence type="ECO:0000256" key="3">
    <source>
        <dbReference type="ARBA" id="ARBA00009620"/>
    </source>
</evidence>
<evidence type="ECO:0000256" key="7">
    <source>
        <dbReference type="ARBA" id="ARBA00022989"/>
    </source>
</evidence>
<feature type="topological domain" description="Cytoplasmic" evidence="10">
    <location>
        <begin position="1"/>
        <end position="19"/>
    </location>
</feature>
<evidence type="ECO:0000313" key="12">
    <source>
        <dbReference type="EMBL" id="MFD1695282.1"/>
    </source>
</evidence>
<feature type="transmembrane region" description="Helical" evidence="11">
    <location>
        <begin position="24"/>
        <end position="43"/>
    </location>
</feature>
<keyword evidence="10" id="KW-0997">Cell inner membrane</keyword>
<keyword evidence="7 10" id="KW-1133">Transmembrane helix</keyword>
<keyword evidence="9 10" id="KW-0472">Membrane</keyword>
<reference evidence="13" key="1">
    <citation type="journal article" date="2019" name="Int. J. Syst. Evol. Microbiol.">
        <title>The Global Catalogue of Microorganisms (GCM) 10K type strain sequencing project: providing services to taxonomists for standard genome sequencing and annotation.</title>
        <authorList>
            <consortium name="The Broad Institute Genomics Platform"/>
            <consortium name="The Broad Institute Genome Sequencing Center for Infectious Disease"/>
            <person name="Wu L."/>
            <person name="Ma J."/>
        </authorList>
    </citation>
    <scope>NUCLEOTIDE SEQUENCE [LARGE SCALE GENOMIC DNA]</scope>
    <source>
        <strain evidence="13">JCM 3369</strain>
    </source>
</reference>
<name>A0ABW4JTZ3_9HYPH</name>
<keyword evidence="5 10" id="KW-0812">Transmembrane</keyword>
<evidence type="ECO:0000256" key="9">
    <source>
        <dbReference type="ARBA" id="ARBA00023136"/>
    </source>
</evidence>
<evidence type="ECO:0000256" key="2">
    <source>
        <dbReference type="ARBA" id="ARBA00004382"/>
    </source>
</evidence>
<gene>
    <name evidence="10" type="primary">ctaG</name>
    <name evidence="12" type="ORF">ACFSC7_07120</name>
</gene>
<evidence type="ECO:0000256" key="1">
    <source>
        <dbReference type="ARBA" id="ARBA00004007"/>
    </source>
</evidence>
<organism evidence="12 13">
    <name type="scientific">Roseibium aestuarii</name>
    <dbReference type="NCBI Taxonomy" id="2600299"/>
    <lineage>
        <taxon>Bacteria</taxon>
        <taxon>Pseudomonadati</taxon>
        <taxon>Pseudomonadota</taxon>
        <taxon>Alphaproteobacteria</taxon>
        <taxon>Hyphomicrobiales</taxon>
        <taxon>Stappiaceae</taxon>
        <taxon>Roseibium</taxon>
    </lineage>
</organism>
<protein>
    <recommendedName>
        <fullName evidence="4 10">Cytochrome c oxidase assembly protein CtaG</fullName>
    </recommendedName>
</protein>
<dbReference type="Proteomes" id="UP001597327">
    <property type="component" value="Unassembled WGS sequence"/>
</dbReference>
<evidence type="ECO:0000256" key="6">
    <source>
        <dbReference type="ARBA" id="ARBA00022968"/>
    </source>
</evidence>
<evidence type="ECO:0000256" key="11">
    <source>
        <dbReference type="SAM" id="Phobius"/>
    </source>
</evidence>
<dbReference type="PANTHER" id="PTHR21320:SF3">
    <property type="entry name" value="CYTOCHROME C OXIDASE ASSEMBLY PROTEIN COX11, MITOCHONDRIAL-RELATED"/>
    <property type="match status" value="1"/>
</dbReference>
<keyword evidence="10" id="KW-1003">Cell membrane</keyword>
<comment type="caution">
    <text evidence="12">The sequence shown here is derived from an EMBL/GenBank/DDBJ whole genome shotgun (WGS) entry which is preliminary data.</text>
</comment>
<sequence length="208" mass="22868">MTRPATPQDEAAAQTLAARRNRTVGLVCAGVFLFMVGAAYAAVPLYNLFCRVTGFGGTTQVAEQAADHVIDRKIIVRFDGNVRHDLSWSFAPEHREMTLKMGETGEMAYRATNTGTRPLTGTSVFNVTPLEAGAYFNKLQCFCFTEQTLEPGETVEMPVVFFVDPDMDTDPDLKNVREITLSYTFFPVDAPEQPVAAREDDGAAKSKL</sequence>
<comment type="similarity">
    <text evidence="3 10">Belongs to the COX11/CtaG family.</text>
</comment>
<dbReference type="PIRSF" id="PIRSF005413">
    <property type="entry name" value="COX11"/>
    <property type="match status" value="1"/>
</dbReference>
<dbReference type="Gene3D" id="2.60.370.10">
    <property type="entry name" value="Ctag/Cox11"/>
    <property type="match status" value="1"/>
</dbReference>
<keyword evidence="8 10" id="KW-0186">Copper</keyword>
<dbReference type="InterPro" id="IPR023471">
    <property type="entry name" value="CtaG/Cox11_dom_sf"/>
</dbReference>
<keyword evidence="13" id="KW-1185">Reference proteome</keyword>
<evidence type="ECO:0000256" key="8">
    <source>
        <dbReference type="ARBA" id="ARBA00023008"/>
    </source>
</evidence>
<evidence type="ECO:0000256" key="5">
    <source>
        <dbReference type="ARBA" id="ARBA00022692"/>
    </source>
</evidence>
<dbReference type="NCBIfam" id="NF003465">
    <property type="entry name" value="PRK05089.1"/>
    <property type="match status" value="1"/>
</dbReference>
<dbReference type="InterPro" id="IPR007533">
    <property type="entry name" value="Cyt_c_oxidase_assmbl_CtaG"/>
</dbReference>
<dbReference type="SUPFAM" id="SSF110111">
    <property type="entry name" value="Ctag/Cox11"/>
    <property type="match status" value="1"/>
</dbReference>
<dbReference type="RefSeq" id="WP_149890968.1">
    <property type="nucleotide sequence ID" value="NZ_JBHUFA010000001.1"/>
</dbReference>
<evidence type="ECO:0000313" key="13">
    <source>
        <dbReference type="Proteomes" id="UP001597327"/>
    </source>
</evidence>
<comment type="function">
    <text evidence="1 10">Exerts its effect at some terminal stage of cytochrome c oxidase synthesis, probably by being involved in the insertion of the copper B into subunit I.</text>
</comment>
<evidence type="ECO:0000256" key="4">
    <source>
        <dbReference type="ARBA" id="ARBA00015384"/>
    </source>
</evidence>
<proteinExistence type="inferred from homology"/>